<keyword evidence="2" id="KW-1185">Reference proteome</keyword>
<dbReference type="InterPro" id="IPR003772">
    <property type="entry name" value="YceD"/>
</dbReference>
<dbReference type="PANTHER" id="PTHR34374">
    <property type="entry name" value="LARGE RIBOSOMAL RNA SUBUNIT ACCUMULATION PROTEIN YCED HOMOLOG 1, CHLOROPLASTIC"/>
    <property type="match status" value="1"/>
</dbReference>
<protein>
    <submittedName>
        <fullName evidence="1">DUF177 domain-containing protein</fullName>
    </submittedName>
</protein>
<dbReference type="Proteomes" id="UP001165427">
    <property type="component" value="Unassembled WGS sequence"/>
</dbReference>
<comment type="caution">
    <text evidence="1">The sequence shown here is derived from an EMBL/GenBank/DDBJ whole genome shotgun (WGS) entry which is preliminary data.</text>
</comment>
<dbReference type="PANTHER" id="PTHR34374:SF1">
    <property type="entry name" value="LARGE RIBOSOMAL RNA SUBUNIT ACCUMULATION PROTEIN YCED HOMOLOG 1, CHLOROPLASTIC"/>
    <property type="match status" value="1"/>
</dbReference>
<dbReference type="AlphaFoldDB" id="A0AA41UK68"/>
<dbReference type="Pfam" id="PF02620">
    <property type="entry name" value="YceD"/>
    <property type="match status" value="1"/>
</dbReference>
<gene>
    <name evidence="1" type="ORF">MRX98_05830</name>
</gene>
<evidence type="ECO:0000313" key="2">
    <source>
        <dbReference type="Proteomes" id="UP001165427"/>
    </source>
</evidence>
<accession>A0AA41UK68</accession>
<dbReference type="RefSeq" id="WP_246903852.1">
    <property type="nucleotide sequence ID" value="NZ_JALJRB010000004.1"/>
</dbReference>
<evidence type="ECO:0000313" key="1">
    <source>
        <dbReference type="EMBL" id="MCJ8500086.1"/>
    </source>
</evidence>
<proteinExistence type="predicted"/>
<name>A0AA41UK68_9BACT</name>
<organism evidence="1 2">
    <name type="scientific">Desulfatitalea alkaliphila</name>
    <dbReference type="NCBI Taxonomy" id="2929485"/>
    <lineage>
        <taxon>Bacteria</taxon>
        <taxon>Pseudomonadati</taxon>
        <taxon>Thermodesulfobacteriota</taxon>
        <taxon>Desulfobacteria</taxon>
        <taxon>Desulfobacterales</taxon>
        <taxon>Desulfosarcinaceae</taxon>
        <taxon>Desulfatitalea</taxon>
    </lineage>
</organism>
<dbReference type="EMBL" id="JALJRB010000004">
    <property type="protein sequence ID" value="MCJ8500086.1"/>
    <property type="molecule type" value="Genomic_DNA"/>
</dbReference>
<sequence>MKIQIQHIPAEGMDVAYRKPFDVFPVLKELADEGQYAFPAPVEAQMRLVLERDLITVEGFVQTTVQQACSRCLELFDQPIRQRFTLRYSREIPVDVTPGDGEEVALTAEQIGLVYFKGEHIDLRDTMQEQVVLALPFKPLCRDDCKGLCARCGADFNRGPCGCGAEVIENPFAVLRDRSWPKS</sequence>
<reference evidence="1" key="1">
    <citation type="submission" date="2022-04" db="EMBL/GenBank/DDBJ databases">
        <title>Desulfatitalea alkaliphila sp. nov., a novel anaerobic sulfate-reducing bacterium isolated from terrestrial mud volcano, Taman Peninsula, Russia.</title>
        <authorList>
            <person name="Khomyakova M.A."/>
            <person name="Merkel A.Y."/>
            <person name="Slobodkin A.I."/>
        </authorList>
    </citation>
    <scope>NUCLEOTIDE SEQUENCE</scope>
    <source>
        <strain evidence="1">M08but</strain>
    </source>
</reference>